<evidence type="ECO:0000256" key="4">
    <source>
        <dbReference type="ARBA" id="ARBA00022676"/>
    </source>
</evidence>
<dbReference type="AlphaFoldDB" id="A0A2Z5G855"/>
<evidence type="ECO:0000256" key="2">
    <source>
        <dbReference type="ARBA" id="ARBA00005386"/>
    </source>
</evidence>
<dbReference type="SMART" id="SM00028">
    <property type="entry name" value="TPR"/>
    <property type="match status" value="7"/>
</dbReference>
<dbReference type="InterPro" id="IPR019734">
    <property type="entry name" value="TPR_rpt"/>
</dbReference>
<evidence type="ECO:0000256" key="3">
    <source>
        <dbReference type="ARBA" id="ARBA00011970"/>
    </source>
</evidence>
<evidence type="ECO:0000256" key="6">
    <source>
        <dbReference type="ARBA" id="ARBA00022737"/>
    </source>
</evidence>
<accession>A0A2Z5G855</accession>
<dbReference type="OrthoDB" id="101857at2"/>
<keyword evidence="4" id="KW-0328">Glycosyltransferase</keyword>
<name>A0A2Z5G855_9BACT</name>
<protein>
    <recommendedName>
        <fullName evidence="3">protein O-GlcNAc transferase</fullName>
        <ecNumber evidence="3">2.4.1.255</ecNumber>
    </recommendedName>
</protein>
<feature type="domain" description="O-GlcNAc transferase C-terminal" evidence="9">
    <location>
        <begin position="647"/>
        <end position="822"/>
    </location>
</feature>
<dbReference type="UniPathway" id="UPA00378"/>
<keyword evidence="5" id="KW-0808">Transferase</keyword>
<feature type="repeat" description="TPR" evidence="8">
    <location>
        <begin position="259"/>
        <end position="292"/>
    </location>
</feature>
<dbReference type="Pfam" id="PF13432">
    <property type="entry name" value="TPR_16"/>
    <property type="match status" value="2"/>
</dbReference>
<dbReference type="InterPro" id="IPR011990">
    <property type="entry name" value="TPR-like_helical_dom_sf"/>
</dbReference>
<reference evidence="10 11" key="1">
    <citation type="journal article" date="2018" name="Front. Microbiol.">
        <title>Hydrolytic Capabilities as a Key to Environmental Success: Chitinolytic and Cellulolytic Acidobacteria From Acidic Sub-arctic Soils and Boreal Peatlands.</title>
        <authorList>
            <person name="Belova S.E."/>
            <person name="Ravin N.V."/>
            <person name="Pankratov T.A."/>
            <person name="Rakitin A.L."/>
            <person name="Ivanova A.A."/>
            <person name="Beletsky A.V."/>
            <person name="Mardanov A.V."/>
            <person name="Sinninghe Damste J.S."/>
            <person name="Dedysh S.N."/>
        </authorList>
    </citation>
    <scope>NUCLEOTIDE SEQUENCE [LARGE SCALE GENOMIC DNA]</scope>
    <source>
        <strain evidence="10 11">SBC82</strain>
    </source>
</reference>
<dbReference type="Proteomes" id="UP000253606">
    <property type="component" value="Chromosome"/>
</dbReference>
<comment type="pathway">
    <text evidence="1">Protein modification; protein glycosylation.</text>
</comment>
<dbReference type="KEGG" id="abas:ACPOL_5587"/>
<sequence>MLTVQANELNVDAALRAAKNGLESGDLAGAERLYRAILATCPNQADANYNLGVLSAHTGRAALALGHFQAALQADPRQPQFWLSCIDTLIRLGQTGAAVEMLAQARLCGLGGPGAESLEVRLRALSSPHTERRREEAKISSVPASTPLSVAASPLVAKKIRKRGQRAKDRAVRWKQSASLPTVSAAIAKQEADEEAELMGLYRQGRFAEVEALARGLATKSPARGFLWKVIGAAVQRQKRFEEALEIKLRAAELLPGDAEMQNNLGVALLELSRYAEAEACYRRATTWCPEYPEPWTGLGLAAQKQGRLEEAEQFCRRALELRPVFADGSCNLGVVLQFRDKLDEAEGCYREALNAEPSHLHALSNFGTLLQKMGRLAEAEDLFRRALVQDPDFVDSLVNLAGCLHQLGRMEEAIAAHRRSIEADPTSAPLYSNYLFCLGHKIGYAIEDQFAEQLRFGERFESPLVGQWRPHSNSRDPARVLRIGFISGDFYKHAMASFVEPMLSQLGRDRGFALHIYNNRSLEDEITLRMRRQVQHWTSSAGLSPEALAEKVRADGIDILFDLCGHTGGSPMVFARKPAPIQIGWIGYLGSSGMKCMDYYLADPVFLPPGEFDRYFTETIIRLPVVAAFQPNMAAPAVSALPALVNGPLTFGSFSRMGKLNPETVGLWSRLLRQLPGSRMILGAMAADGRHELLESWFAQEGIAKERLEFHSNSTIDIYLGLHHRIDICLDPFPFTGATTTGNAMWMGVPTLTLQGNTPAGRLGAAMLGHAGLEDFVARDQDDFVAKGLNWAKNLEALAQLRAGMRARFLASPLGEPELFARELSTLLRRLWENWCTK</sequence>
<evidence type="ECO:0000256" key="7">
    <source>
        <dbReference type="ARBA" id="ARBA00022803"/>
    </source>
</evidence>
<evidence type="ECO:0000259" key="9">
    <source>
        <dbReference type="Pfam" id="PF13844"/>
    </source>
</evidence>
<dbReference type="Gene3D" id="3.40.50.2000">
    <property type="entry name" value="Glycogen Phosphorylase B"/>
    <property type="match status" value="1"/>
</dbReference>
<evidence type="ECO:0000313" key="11">
    <source>
        <dbReference type="Proteomes" id="UP000253606"/>
    </source>
</evidence>
<proteinExistence type="inferred from homology"/>
<evidence type="ECO:0000256" key="5">
    <source>
        <dbReference type="ARBA" id="ARBA00022679"/>
    </source>
</evidence>
<dbReference type="Pfam" id="PF13844">
    <property type="entry name" value="Glyco_transf_41"/>
    <property type="match status" value="2"/>
</dbReference>
<dbReference type="GO" id="GO:0097363">
    <property type="term" value="F:protein O-acetylglucosaminyltransferase activity"/>
    <property type="evidence" value="ECO:0007669"/>
    <property type="project" value="UniProtKB-EC"/>
</dbReference>
<dbReference type="Gene3D" id="3.40.50.11380">
    <property type="match status" value="1"/>
</dbReference>
<feature type="repeat" description="TPR" evidence="8">
    <location>
        <begin position="293"/>
        <end position="326"/>
    </location>
</feature>
<comment type="similarity">
    <text evidence="2">Belongs to the glycosyltransferase 41 family. O-GlcNAc transferase subfamily.</text>
</comment>
<organism evidence="10 11">
    <name type="scientific">Acidisarcina polymorpha</name>
    <dbReference type="NCBI Taxonomy" id="2211140"/>
    <lineage>
        <taxon>Bacteria</taxon>
        <taxon>Pseudomonadati</taxon>
        <taxon>Acidobacteriota</taxon>
        <taxon>Terriglobia</taxon>
        <taxon>Terriglobales</taxon>
        <taxon>Acidobacteriaceae</taxon>
        <taxon>Acidisarcina</taxon>
    </lineage>
</organism>
<keyword evidence="6" id="KW-0677">Repeat</keyword>
<dbReference type="Pfam" id="PF00515">
    <property type="entry name" value="TPR_1"/>
    <property type="match status" value="1"/>
</dbReference>
<feature type="repeat" description="TPR" evidence="8">
    <location>
        <begin position="395"/>
        <end position="428"/>
    </location>
</feature>
<keyword evidence="11" id="KW-1185">Reference proteome</keyword>
<dbReference type="InterPro" id="IPR051939">
    <property type="entry name" value="Glycosyltr_41/O-GlcNAc_trsf"/>
</dbReference>
<feature type="repeat" description="TPR" evidence="8">
    <location>
        <begin position="45"/>
        <end position="78"/>
    </location>
</feature>
<evidence type="ECO:0000256" key="1">
    <source>
        <dbReference type="ARBA" id="ARBA00004922"/>
    </source>
</evidence>
<dbReference type="EC" id="2.4.1.255" evidence="3"/>
<feature type="repeat" description="TPR" evidence="8">
    <location>
        <begin position="327"/>
        <end position="360"/>
    </location>
</feature>
<dbReference type="PROSITE" id="PS50005">
    <property type="entry name" value="TPR"/>
    <property type="match status" value="6"/>
</dbReference>
<evidence type="ECO:0000313" key="10">
    <source>
        <dbReference type="EMBL" id="AXC14835.1"/>
    </source>
</evidence>
<feature type="repeat" description="TPR" evidence="8">
    <location>
        <begin position="361"/>
        <end position="394"/>
    </location>
</feature>
<dbReference type="RefSeq" id="WP_114209528.1">
    <property type="nucleotide sequence ID" value="NZ_CP030840.1"/>
</dbReference>
<keyword evidence="7 8" id="KW-0802">TPR repeat</keyword>
<dbReference type="PANTHER" id="PTHR44835:SF1">
    <property type="entry name" value="PROTEIN O-GLCNAC TRANSFERASE"/>
    <property type="match status" value="1"/>
</dbReference>
<dbReference type="PANTHER" id="PTHR44835">
    <property type="entry name" value="UDP-N-ACETYLGLUCOSAMINE--PEPTIDE N-ACETYLGLUCOSAMINYLTRANSFERASE SPINDLY-RELATED"/>
    <property type="match status" value="1"/>
</dbReference>
<dbReference type="SUPFAM" id="SSF48452">
    <property type="entry name" value="TPR-like"/>
    <property type="match status" value="2"/>
</dbReference>
<dbReference type="EMBL" id="CP030840">
    <property type="protein sequence ID" value="AXC14835.1"/>
    <property type="molecule type" value="Genomic_DNA"/>
</dbReference>
<feature type="domain" description="O-GlcNAc transferase C-terminal" evidence="9">
    <location>
        <begin position="477"/>
        <end position="620"/>
    </location>
</feature>
<dbReference type="InterPro" id="IPR029489">
    <property type="entry name" value="OGT/SEC/SPY_C"/>
</dbReference>
<dbReference type="Pfam" id="PF13181">
    <property type="entry name" value="TPR_8"/>
    <property type="match status" value="1"/>
</dbReference>
<evidence type="ECO:0000256" key="8">
    <source>
        <dbReference type="PROSITE-ProRule" id="PRU00339"/>
    </source>
</evidence>
<dbReference type="Gene3D" id="1.25.40.10">
    <property type="entry name" value="Tetratricopeptide repeat domain"/>
    <property type="match status" value="2"/>
</dbReference>
<gene>
    <name evidence="10" type="ORF">ACPOL_5587</name>
</gene>